<keyword evidence="3" id="KW-1185">Reference proteome</keyword>
<dbReference type="EMBL" id="JANVFO010000039">
    <property type="protein sequence ID" value="KAJ3728176.1"/>
    <property type="molecule type" value="Genomic_DNA"/>
</dbReference>
<proteinExistence type="predicted"/>
<protein>
    <submittedName>
        <fullName evidence="2">Uncharacterized protein</fullName>
    </submittedName>
</protein>
<comment type="caution">
    <text evidence="2">The sequence shown here is derived from an EMBL/GenBank/DDBJ whole genome shotgun (WGS) entry which is preliminary data.</text>
</comment>
<keyword evidence="1" id="KW-1133">Transmembrane helix</keyword>
<evidence type="ECO:0000313" key="3">
    <source>
        <dbReference type="Proteomes" id="UP001176059"/>
    </source>
</evidence>
<keyword evidence="1" id="KW-0812">Transmembrane</keyword>
<accession>A0AA38J7F7</accession>
<organism evidence="2 3">
    <name type="scientific">Lentinula guzmanii</name>
    <dbReference type="NCBI Taxonomy" id="2804957"/>
    <lineage>
        <taxon>Eukaryota</taxon>
        <taxon>Fungi</taxon>
        <taxon>Dikarya</taxon>
        <taxon>Basidiomycota</taxon>
        <taxon>Agaricomycotina</taxon>
        <taxon>Agaricomycetes</taxon>
        <taxon>Agaricomycetidae</taxon>
        <taxon>Agaricales</taxon>
        <taxon>Marasmiineae</taxon>
        <taxon>Omphalotaceae</taxon>
        <taxon>Lentinula</taxon>
    </lineage>
</organism>
<keyword evidence="1" id="KW-0472">Membrane</keyword>
<reference evidence="2" key="2">
    <citation type="journal article" date="2023" name="Proc. Natl. Acad. Sci. U.S.A.">
        <title>A global phylogenomic analysis of the shiitake genus Lentinula.</title>
        <authorList>
            <person name="Sierra-Patev S."/>
            <person name="Min B."/>
            <person name="Naranjo-Ortiz M."/>
            <person name="Looney B."/>
            <person name="Konkel Z."/>
            <person name="Slot J.C."/>
            <person name="Sakamoto Y."/>
            <person name="Steenwyk J.L."/>
            <person name="Rokas A."/>
            <person name="Carro J."/>
            <person name="Camarero S."/>
            <person name="Ferreira P."/>
            <person name="Molpeceres G."/>
            <person name="Ruiz-Duenas F.J."/>
            <person name="Serrano A."/>
            <person name="Henrissat B."/>
            <person name="Drula E."/>
            <person name="Hughes K.W."/>
            <person name="Mata J.L."/>
            <person name="Ishikawa N.K."/>
            <person name="Vargas-Isla R."/>
            <person name="Ushijima S."/>
            <person name="Smith C.A."/>
            <person name="Donoghue J."/>
            <person name="Ahrendt S."/>
            <person name="Andreopoulos W."/>
            <person name="He G."/>
            <person name="LaButti K."/>
            <person name="Lipzen A."/>
            <person name="Ng V."/>
            <person name="Riley R."/>
            <person name="Sandor L."/>
            <person name="Barry K."/>
            <person name="Martinez A.T."/>
            <person name="Xiao Y."/>
            <person name="Gibbons J.G."/>
            <person name="Terashima K."/>
            <person name="Grigoriev I.V."/>
            <person name="Hibbett D."/>
        </authorList>
    </citation>
    <scope>NUCLEOTIDE SEQUENCE</scope>
    <source>
        <strain evidence="2">ET3784</strain>
    </source>
</reference>
<feature type="transmembrane region" description="Helical" evidence="1">
    <location>
        <begin position="57"/>
        <end position="80"/>
    </location>
</feature>
<dbReference type="AlphaFoldDB" id="A0AA38J7F7"/>
<name>A0AA38J7F7_9AGAR</name>
<sequence length="173" mass="19133">MWKARNVLGGEIKYLEKKSGIVKGYLIRKTPKMETLFKEKGGKEVRSGRPHEGQGRILILVWMISCLPLHLLVVLVPVTSDEALSGTQMMKILGLTPLLTPELSIAMLSLLVKAVQPERITIEVPEAPDEVPSVGMVAVTQGCTRKGYTVLGSMMGLQRSFRQRSLHAIWVSL</sequence>
<evidence type="ECO:0000313" key="2">
    <source>
        <dbReference type="EMBL" id="KAJ3728176.1"/>
    </source>
</evidence>
<evidence type="ECO:0000256" key="1">
    <source>
        <dbReference type="SAM" id="Phobius"/>
    </source>
</evidence>
<feature type="transmembrane region" description="Helical" evidence="1">
    <location>
        <begin position="92"/>
        <end position="112"/>
    </location>
</feature>
<dbReference type="Proteomes" id="UP001176059">
    <property type="component" value="Unassembled WGS sequence"/>
</dbReference>
<reference evidence="2" key="1">
    <citation type="submission" date="2022-08" db="EMBL/GenBank/DDBJ databases">
        <authorList>
            <consortium name="DOE Joint Genome Institute"/>
            <person name="Min B."/>
            <person name="Sierra-Patev S."/>
            <person name="Naranjo-Ortiz M."/>
            <person name="Looney B."/>
            <person name="Konkel Z."/>
            <person name="Slot J.C."/>
            <person name="Sakamoto Y."/>
            <person name="Steenwyk J.L."/>
            <person name="Rokas A."/>
            <person name="Carro J."/>
            <person name="Camarero S."/>
            <person name="Ferreira P."/>
            <person name="Molpeceres G."/>
            <person name="Ruiz-duenas F.J."/>
            <person name="Serrano A."/>
            <person name="Henrissat B."/>
            <person name="Drula E."/>
            <person name="Hughes K.W."/>
            <person name="Mata J.L."/>
            <person name="Ishikawa N.K."/>
            <person name="Vargas-Isla R."/>
            <person name="Ushijima S."/>
            <person name="Smith C.A."/>
            <person name="Ahrendt S."/>
            <person name="Andreopoulos W."/>
            <person name="He G."/>
            <person name="LaButti K."/>
            <person name="Lipzen A."/>
            <person name="Ng V."/>
            <person name="Riley R."/>
            <person name="Sandor L."/>
            <person name="Barry K."/>
            <person name="Martinez A.T."/>
            <person name="Xiao Y."/>
            <person name="Gibbons J.G."/>
            <person name="Terashima K."/>
            <person name="Hibbett D.S."/>
            <person name="Grigoriev I.V."/>
        </authorList>
    </citation>
    <scope>NUCLEOTIDE SEQUENCE</scope>
    <source>
        <strain evidence="2">ET3784</strain>
    </source>
</reference>
<gene>
    <name evidence="2" type="ORF">DFJ43DRAFT_1140026</name>
</gene>